<dbReference type="InterPro" id="IPR003439">
    <property type="entry name" value="ABC_transporter-like_ATP-bd"/>
</dbReference>
<keyword evidence="3" id="KW-1003">Cell membrane</keyword>
<evidence type="ECO:0000256" key="2">
    <source>
        <dbReference type="ARBA" id="ARBA00022448"/>
    </source>
</evidence>
<dbReference type="AlphaFoldDB" id="A0A1R4EPV6"/>
<keyword evidence="7 14" id="KW-0067">ATP-binding</keyword>
<proteinExistence type="inferred from homology"/>
<feature type="transmembrane region" description="Helical" evidence="11">
    <location>
        <begin position="20"/>
        <end position="42"/>
    </location>
</feature>
<keyword evidence="15" id="KW-1185">Reference proteome</keyword>
<keyword evidence="2" id="KW-0813">Transport</keyword>
<dbReference type="Pfam" id="PF00005">
    <property type="entry name" value="ABC_tran"/>
    <property type="match status" value="1"/>
</dbReference>
<name>A0A1R4EPV6_9MICO</name>
<evidence type="ECO:0000256" key="8">
    <source>
        <dbReference type="ARBA" id="ARBA00022989"/>
    </source>
</evidence>
<evidence type="ECO:0000256" key="6">
    <source>
        <dbReference type="ARBA" id="ARBA00022741"/>
    </source>
</evidence>
<keyword evidence="5 11" id="KW-0812">Transmembrane</keyword>
<comment type="similarity">
    <text evidence="10">Belongs to the ABC transporter superfamily. Siderophore-Fe(3+) uptake transporter (SIUT) (TC 3.A.1.21) family.</text>
</comment>
<evidence type="ECO:0000256" key="3">
    <source>
        <dbReference type="ARBA" id="ARBA00022475"/>
    </source>
</evidence>
<dbReference type="PROSITE" id="PS50893">
    <property type="entry name" value="ABC_TRANSPORTER_2"/>
    <property type="match status" value="1"/>
</dbReference>
<dbReference type="GO" id="GO:0034040">
    <property type="term" value="F:ATPase-coupled lipid transmembrane transporter activity"/>
    <property type="evidence" value="ECO:0007669"/>
    <property type="project" value="TreeGrafter"/>
</dbReference>
<dbReference type="InterPro" id="IPR011527">
    <property type="entry name" value="ABC1_TM_dom"/>
</dbReference>
<dbReference type="EMBL" id="FUHU01000003">
    <property type="protein sequence ID" value="SJM45642.1"/>
    <property type="molecule type" value="Genomic_DNA"/>
</dbReference>
<keyword evidence="4" id="KW-0997">Cell inner membrane</keyword>
<dbReference type="GeneID" id="303171598"/>
<dbReference type="FunFam" id="3.40.50.300:FF:000221">
    <property type="entry name" value="Multidrug ABC transporter ATP-binding protein"/>
    <property type="match status" value="1"/>
</dbReference>
<keyword evidence="6" id="KW-0547">Nucleotide-binding</keyword>
<dbReference type="InterPro" id="IPR003593">
    <property type="entry name" value="AAA+_ATPase"/>
</dbReference>
<evidence type="ECO:0000313" key="15">
    <source>
        <dbReference type="Proteomes" id="UP000195787"/>
    </source>
</evidence>
<dbReference type="SUPFAM" id="SSF52540">
    <property type="entry name" value="P-loop containing nucleoside triphosphate hydrolases"/>
    <property type="match status" value="1"/>
</dbReference>
<evidence type="ECO:0000256" key="10">
    <source>
        <dbReference type="ARBA" id="ARBA00023455"/>
    </source>
</evidence>
<evidence type="ECO:0000256" key="7">
    <source>
        <dbReference type="ARBA" id="ARBA00022840"/>
    </source>
</evidence>
<gene>
    <name evidence="14" type="ORF">CZ674_00045</name>
</gene>
<feature type="domain" description="ABC transmembrane type-1" evidence="13">
    <location>
        <begin position="21"/>
        <end position="285"/>
    </location>
</feature>
<feature type="transmembrane region" description="Helical" evidence="11">
    <location>
        <begin position="54"/>
        <end position="77"/>
    </location>
</feature>
<dbReference type="GO" id="GO:0016887">
    <property type="term" value="F:ATP hydrolysis activity"/>
    <property type="evidence" value="ECO:0007669"/>
    <property type="project" value="InterPro"/>
</dbReference>
<dbReference type="GO" id="GO:0140359">
    <property type="term" value="F:ABC-type transporter activity"/>
    <property type="evidence" value="ECO:0007669"/>
    <property type="project" value="InterPro"/>
</dbReference>
<dbReference type="SUPFAM" id="SSF90123">
    <property type="entry name" value="ABC transporter transmembrane region"/>
    <property type="match status" value="1"/>
</dbReference>
<evidence type="ECO:0000256" key="5">
    <source>
        <dbReference type="ARBA" id="ARBA00022692"/>
    </source>
</evidence>
<protein>
    <submittedName>
        <fullName evidence="14">ABC transporter ATP-binding protein</fullName>
    </submittedName>
</protein>
<accession>A0A1R4EPV6</accession>
<evidence type="ECO:0000259" key="13">
    <source>
        <dbReference type="PROSITE" id="PS50929"/>
    </source>
</evidence>
<dbReference type="PANTHER" id="PTHR24221">
    <property type="entry name" value="ATP-BINDING CASSETTE SUB-FAMILY B"/>
    <property type="match status" value="1"/>
</dbReference>
<dbReference type="PROSITE" id="PS00211">
    <property type="entry name" value="ABC_TRANSPORTER_1"/>
    <property type="match status" value="1"/>
</dbReference>
<evidence type="ECO:0000259" key="12">
    <source>
        <dbReference type="PROSITE" id="PS50893"/>
    </source>
</evidence>
<feature type="transmembrane region" description="Helical" evidence="11">
    <location>
        <begin position="242"/>
        <end position="261"/>
    </location>
</feature>
<dbReference type="RefSeq" id="WP_029152887.1">
    <property type="nucleotide sequence ID" value="NZ_FUHU01000003.1"/>
</dbReference>
<dbReference type="InterPro" id="IPR039421">
    <property type="entry name" value="Type_1_exporter"/>
</dbReference>
<reference evidence="14 15" key="1">
    <citation type="submission" date="2017-02" db="EMBL/GenBank/DDBJ databases">
        <authorList>
            <person name="Peterson S.W."/>
        </authorList>
    </citation>
    <scope>NUCLEOTIDE SEQUENCE [LARGE SCALE GENOMIC DNA]</scope>
    <source>
        <strain evidence="14 15">LMG 22410</strain>
    </source>
</reference>
<dbReference type="PANTHER" id="PTHR24221:SF654">
    <property type="entry name" value="ATP-BINDING CASSETTE SUB-FAMILY B MEMBER 6"/>
    <property type="match status" value="1"/>
</dbReference>
<evidence type="ECO:0000256" key="11">
    <source>
        <dbReference type="SAM" id="Phobius"/>
    </source>
</evidence>
<evidence type="ECO:0000313" key="14">
    <source>
        <dbReference type="EMBL" id="SJM45642.1"/>
    </source>
</evidence>
<dbReference type="InterPro" id="IPR036640">
    <property type="entry name" value="ABC1_TM_sf"/>
</dbReference>
<dbReference type="InterPro" id="IPR017871">
    <property type="entry name" value="ABC_transporter-like_CS"/>
</dbReference>
<sequence length="577" mass="61812">MIRRLYAIADADARRRLTTYLVLSAVAIMLVSTALVLLIPLIRALFSDDPAQALPSVIAIAAVGLAAMTIEIVSGMYGERTGAVLILRMHEVIGERIMRLPIGWFDSERIGTISALTSRGVTFAANAPNSFLRPVWQATVGPLVVATAVVFIHPVIGATMLLGGIAVVLVWRAVRAREQRFRLRSDQMNEEGTARVLEFAAAQPAVRAAGPDSLAERSVRAALREQRAAAERVLAQSNRSMALYNVVAYAVLLIVVVLDVWQVGTGELDAPTFVALLAMQILGTWFAVHGLPFGEGLDMSNRTLDQIDRLMTAPVLPEPDAPARPVDARIEFDDVTFGYSADSPVIRGASFHVPAGTMTAIVGPSGSGKTTIARLIARFFDVQSGAVKIGGADVRALGTAVTLAQLSVVFQDVYLFEDTLRENIRLGRPDASDTEVEDAARRAGVIEIAERLPQGFDTPVGESGGTLSGGERQRVSIARALLKDAPIVLLDEATAALDIESEALIQQGLADLSGHKTRVVIAHRLQTIRQADQIVVLDGQGRIEAAGSHDELLDASPSYAGFWAERSGTLNWRIDAG</sequence>
<evidence type="ECO:0000256" key="1">
    <source>
        <dbReference type="ARBA" id="ARBA00004429"/>
    </source>
</evidence>
<feature type="transmembrane region" description="Helical" evidence="11">
    <location>
        <begin position="143"/>
        <end position="174"/>
    </location>
</feature>
<dbReference type="Gene3D" id="3.40.50.300">
    <property type="entry name" value="P-loop containing nucleotide triphosphate hydrolases"/>
    <property type="match status" value="1"/>
</dbReference>
<dbReference type="SMART" id="SM00382">
    <property type="entry name" value="AAA"/>
    <property type="match status" value="1"/>
</dbReference>
<dbReference type="Gene3D" id="1.20.1560.10">
    <property type="entry name" value="ABC transporter type 1, transmembrane domain"/>
    <property type="match status" value="1"/>
</dbReference>
<feature type="transmembrane region" description="Helical" evidence="11">
    <location>
        <begin position="273"/>
        <end position="293"/>
    </location>
</feature>
<keyword evidence="8 11" id="KW-1133">Transmembrane helix</keyword>
<evidence type="ECO:0000256" key="9">
    <source>
        <dbReference type="ARBA" id="ARBA00023136"/>
    </source>
</evidence>
<dbReference type="GO" id="GO:0005524">
    <property type="term" value="F:ATP binding"/>
    <property type="evidence" value="ECO:0007669"/>
    <property type="project" value="UniProtKB-KW"/>
</dbReference>
<comment type="subcellular location">
    <subcellularLocation>
        <location evidence="1">Cell inner membrane</location>
        <topology evidence="1">Multi-pass membrane protein</topology>
    </subcellularLocation>
</comment>
<dbReference type="Proteomes" id="UP000195787">
    <property type="component" value="Unassembled WGS sequence"/>
</dbReference>
<dbReference type="PROSITE" id="PS50929">
    <property type="entry name" value="ABC_TM1F"/>
    <property type="match status" value="1"/>
</dbReference>
<feature type="domain" description="ABC transporter" evidence="12">
    <location>
        <begin position="330"/>
        <end position="565"/>
    </location>
</feature>
<evidence type="ECO:0000256" key="4">
    <source>
        <dbReference type="ARBA" id="ARBA00022519"/>
    </source>
</evidence>
<dbReference type="InterPro" id="IPR027417">
    <property type="entry name" value="P-loop_NTPase"/>
</dbReference>
<dbReference type="Pfam" id="PF00664">
    <property type="entry name" value="ABC_membrane"/>
    <property type="match status" value="1"/>
</dbReference>
<organism evidence="14 15">
    <name type="scientific">Agrococcus casei LMG 22410</name>
    <dbReference type="NCBI Taxonomy" id="1255656"/>
    <lineage>
        <taxon>Bacteria</taxon>
        <taxon>Bacillati</taxon>
        <taxon>Actinomycetota</taxon>
        <taxon>Actinomycetes</taxon>
        <taxon>Micrococcales</taxon>
        <taxon>Microbacteriaceae</taxon>
        <taxon>Agrococcus</taxon>
    </lineage>
</organism>
<keyword evidence="9 11" id="KW-0472">Membrane</keyword>
<dbReference type="OrthoDB" id="9806127at2"/>
<dbReference type="GO" id="GO:0005886">
    <property type="term" value="C:plasma membrane"/>
    <property type="evidence" value="ECO:0007669"/>
    <property type="project" value="UniProtKB-SubCell"/>
</dbReference>